<dbReference type="EMBL" id="UAUE01000007">
    <property type="protein sequence ID" value="SPY94976.1"/>
    <property type="molecule type" value="Genomic_DNA"/>
</dbReference>
<proteinExistence type="predicted"/>
<reference evidence="6 7" key="2">
    <citation type="submission" date="2018-06" db="EMBL/GenBank/DDBJ databases">
        <authorList>
            <consortium name="Pathogen Informatics"/>
            <person name="Doyle S."/>
        </authorList>
    </citation>
    <scope>NUCLEOTIDE SEQUENCE [LARGE SCALE GENOMIC DNA]</scope>
    <source>
        <strain evidence="3 6">NCTC10975</strain>
        <strain evidence="4 7">NCTC11938</strain>
    </source>
</reference>
<dbReference type="AlphaFoldDB" id="A0A1Z1STN0"/>
<sequence>MIYLHSGGGDSAKQQRVNQAATDKAQQIAQDQQSLLYTISSESDFPTTVENIGAILLIEPSIELALEVCRRYQSSTEIVMAESAITGAKLTVCQIEFEVIKICVI</sequence>
<dbReference type="Proteomes" id="UP001171165">
    <property type="component" value="Unassembled WGS sequence"/>
</dbReference>
<evidence type="ECO:0000313" key="1">
    <source>
        <dbReference type="EMBL" id="ARX34364.1"/>
    </source>
</evidence>
<organism evidence="2 8">
    <name type="scientific">Proteus mirabilis</name>
    <dbReference type="NCBI Taxonomy" id="584"/>
    <lineage>
        <taxon>Bacteria</taxon>
        <taxon>Pseudomonadati</taxon>
        <taxon>Pseudomonadota</taxon>
        <taxon>Gammaproteobacteria</taxon>
        <taxon>Enterobacterales</taxon>
        <taxon>Morganellaceae</taxon>
        <taxon>Proteus</taxon>
    </lineage>
</organism>
<dbReference type="OrthoDB" id="6464503at2"/>
<dbReference type="Proteomes" id="UP000251485">
    <property type="component" value="Unassembled WGS sequence"/>
</dbReference>
<dbReference type="EMBL" id="CP021694">
    <property type="protein sequence ID" value="ARX34364.1"/>
    <property type="molecule type" value="Genomic_DNA"/>
</dbReference>
<evidence type="ECO:0000313" key="4">
    <source>
        <dbReference type="EMBL" id="SUC40012.1"/>
    </source>
</evidence>
<dbReference type="GeneID" id="6801682"/>
<dbReference type="EMBL" id="ABKSPD020000007">
    <property type="protein sequence ID" value="EKW9776345.1"/>
    <property type="molecule type" value="Genomic_DNA"/>
</dbReference>
<reference evidence="2" key="3">
    <citation type="submission" date="2023-06" db="EMBL/GenBank/DDBJ databases">
        <authorList>
            <consortium name="Clinical and Environmental Microbiology Branch: Whole genome sequencing antimicrobial resistance pathogens in the healthcare setting"/>
        </authorList>
    </citation>
    <scope>NUCLEOTIDE SEQUENCE</scope>
    <source>
        <strain evidence="2">Microbial</strain>
    </source>
</reference>
<dbReference type="EMBL" id="UGTS01000006">
    <property type="protein sequence ID" value="SUC40012.1"/>
    <property type="molecule type" value="Genomic_DNA"/>
</dbReference>
<dbReference type="KEGG" id="pvl:AOB99_10430"/>
<accession>A0A1Z1STN0</accession>
<dbReference type="Proteomes" id="UP000254191">
    <property type="component" value="Unassembled WGS sequence"/>
</dbReference>
<reference evidence="1 5" key="1">
    <citation type="submission" date="2017-05" db="EMBL/GenBank/DDBJ databases">
        <title>Whole genome sequencing of Proteus mirabilis AR_0155.</title>
        <authorList>
            <person name="Conlan S."/>
            <person name="Thomas P.J."/>
            <person name="Mullikin J."/>
            <person name="Frank K.M."/>
            <person name="Segre J.A."/>
        </authorList>
    </citation>
    <scope>NUCLEOTIDE SEQUENCE [LARGE SCALE GENOMIC DNA]</scope>
    <source>
        <strain evidence="1 5">AR_0155</strain>
    </source>
</reference>
<evidence type="ECO:0000313" key="6">
    <source>
        <dbReference type="Proteomes" id="UP000251485"/>
    </source>
</evidence>
<evidence type="ECO:0000313" key="5">
    <source>
        <dbReference type="Proteomes" id="UP000195540"/>
    </source>
</evidence>
<dbReference type="RefSeq" id="WP_004243593.1">
    <property type="nucleotide sequence ID" value="NZ_ABFCQN020000029.1"/>
</dbReference>
<protein>
    <submittedName>
        <fullName evidence="2">Uncharacterized protein</fullName>
    </submittedName>
</protein>
<gene>
    <name evidence="1" type="ORF">AM402_09480</name>
    <name evidence="3" type="ORF">NCTC10975_01335</name>
    <name evidence="4" type="ORF">NCTC11938_04294</name>
    <name evidence="2" type="ORF">PW210_002167</name>
</gene>
<name>A0A1Z1STN0_PROMI</name>
<evidence type="ECO:0000313" key="7">
    <source>
        <dbReference type="Proteomes" id="UP000254191"/>
    </source>
</evidence>
<dbReference type="Proteomes" id="UP000195540">
    <property type="component" value="Chromosome"/>
</dbReference>
<evidence type="ECO:0000313" key="3">
    <source>
        <dbReference type="EMBL" id="SPY94976.1"/>
    </source>
</evidence>
<evidence type="ECO:0000313" key="8">
    <source>
        <dbReference type="Proteomes" id="UP001171165"/>
    </source>
</evidence>
<evidence type="ECO:0000313" key="2">
    <source>
        <dbReference type="EMBL" id="EKW9776345.1"/>
    </source>
</evidence>